<accession>A0ABS5AI33</accession>
<evidence type="ECO:0000313" key="3">
    <source>
        <dbReference type="Proteomes" id="UP001519363"/>
    </source>
</evidence>
<evidence type="ECO:0000313" key="2">
    <source>
        <dbReference type="EMBL" id="MBP2476016.1"/>
    </source>
</evidence>
<feature type="transmembrane region" description="Helical" evidence="1">
    <location>
        <begin position="29"/>
        <end position="50"/>
    </location>
</feature>
<evidence type="ECO:0000256" key="1">
    <source>
        <dbReference type="SAM" id="Phobius"/>
    </source>
</evidence>
<organism evidence="2 3">
    <name type="scientific">Crossiella equi</name>
    <dbReference type="NCBI Taxonomy" id="130796"/>
    <lineage>
        <taxon>Bacteria</taxon>
        <taxon>Bacillati</taxon>
        <taxon>Actinomycetota</taxon>
        <taxon>Actinomycetes</taxon>
        <taxon>Pseudonocardiales</taxon>
        <taxon>Pseudonocardiaceae</taxon>
        <taxon>Crossiella</taxon>
    </lineage>
</organism>
<dbReference type="EMBL" id="JAGIOO010000001">
    <property type="protein sequence ID" value="MBP2476016.1"/>
    <property type="molecule type" value="Genomic_DNA"/>
</dbReference>
<feature type="transmembrane region" description="Helical" evidence="1">
    <location>
        <begin position="78"/>
        <end position="101"/>
    </location>
</feature>
<dbReference type="RefSeq" id="WP_143343180.1">
    <property type="nucleotide sequence ID" value="NZ_JAGIOO010000001.1"/>
</dbReference>
<name>A0ABS5AI33_9PSEU</name>
<comment type="caution">
    <text evidence="2">The sequence shown here is derived from an EMBL/GenBank/DDBJ whole genome shotgun (WGS) entry which is preliminary data.</text>
</comment>
<keyword evidence="1" id="KW-0812">Transmembrane</keyword>
<keyword evidence="1" id="KW-0472">Membrane</keyword>
<keyword evidence="1" id="KW-1133">Transmembrane helix</keyword>
<reference evidence="2 3" key="1">
    <citation type="submission" date="2021-03" db="EMBL/GenBank/DDBJ databases">
        <title>Sequencing the genomes of 1000 actinobacteria strains.</title>
        <authorList>
            <person name="Klenk H.-P."/>
        </authorList>
    </citation>
    <scope>NUCLEOTIDE SEQUENCE [LARGE SCALE GENOMIC DNA]</scope>
    <source>
        <strain evidence="2 3">DSM 44580</strain>
    </source>
</reference>
<sequence length="112" mass="12021">MSSPSATPAAPEEFEAAPVRPRLHQPWRALVAVAEVVAAVLLVLGAVWAWQRGLVPMELPNAKTGAPPYQLTRYEGPWLGLAALLALLAALAVVDAVRQLVLAVRTRGRRRA</sequence>
<proteinExistence type="predicted"/>
<protein>
    <submittedName>
        <fullName evidence="2">Uncharacterized protein</fullName>
    </submittedName>
</protein>
<dbReference type="Proteomes" id="UP001519363">
    <property type="component" value="Unassembled WGS sequence"/>
</dbReference>
<keyword evidence="3" id="KW-1185">Reference proteome</keyword>
<gene>
    <name evidence="2" type="ORF">JOF53_004888</name>
</gene>